<dbReference type="AlphaFoldDB" id="A0A0R2NX29"/>
<dbReference type="RefSeq" id="WP_024625853.1">
    <property type="nucleotide sequence ID" value="NZ_AYGX02000032.1"/>
</dbReference>
<sequence>MMRYRFLIKGSAQELAWLNREASRGWLLSAIKGNWYHFKKVDQTYRLFSEYVPTEVATAMTEGQQLFQVLATVQVQKPDIQVVYTGTDEPALMKTPITPGDPQMRLQVALNLRDKALNTINVMIFVGVVGLGVAAYAMVNDDSGNSALAFFLYLLFMIWAVLRFVKVAKNLQTQIVKLRRDTLDYDGAWMPTMHVFLTSMLTDLDTETPTLASLGRWHLVGHSDKGEYWYDLQTLASEAEIAQSLKPCIPKTVQINVVSWLGLAPLGWFI</sequence>
<keyword evidence="3" id="KW-1185">Reference proteome</keyword>
<reference evidence="2 3" key="1">
    <citation type="journal article" date="2015" name="Genome Announc.">
        <title>Expanding the biotechnology potential of lactobacilli through comparative genomics of 213 strains and associated genera.</title>
        <authorList>
            <person name="Sun Z."/>
            <person name="Harris H.M."/>
            <person name="McCann A."/>
            <person name="Guo C."/>
            <person name="Argimon S."/>
            <person name="Zhang W."/>
            <person name="Yang X."/>
            <person name="Jeffery I.B."/>
            <person name="Cooney J.C."/>
            <person name="Kagawa T.F."/>
            <person name="Liu W."/>
            <person name="Song Y."/>
            <person name="Salvetti E."/>
            <person name="Wrobel A."/>
            <person name="Rasinkangas P."/>
            <person name="Parkhill J."/>
            <person name="Rea M.C."/>
            <person name="O'Sullivan O."/>
            <person name="Ritari J."/>
            <person name="Douillard F.P."/>
            <person name="Paul Ross R."/>
            <person name="Yang R."/>
            <person name="Briner A.E."/>
            <person name="Felis G.E."/>
            <person name="de Vos W.M."/>
            <person name="Barrangou R."/>
            <person name="Klaenhammer T.R."/>
            <person name="Caufield P.W."/>
            <person name="Cui Y."/>
            <person name="Zhang H."/>
            <person name="O'Toole P.W."/>
        </authorList>
    </citation>
    <scope>NUCLEOTIDE SEQUENCE [LARGE SCALE GENOMIC DNA]</scope>
    <source>
        <strain evidence="2 3">DSM 21115</strain>
    </source>
</reference>
<evidence type="ECO:0008006" key="4">
    <source>
        <dbReference type="Google" id="ProtNLM"/>
    </source>
</evidence>
<dbReference type="Proteomes" id="UP000050920">
    <property type="component" value="Unassembled WGS sequence"/>
</dbReference>
<keyword evidence="1" id="KW-0812">Transmembrane</keyword>
<organism evidence="2 3">
    <name type="scientific">Lactiplantibacillus fabifermentans DSM 21115</name>
    <dbReference type="NCBI Taxonomy" id="1413187"/>
    <lineage>
        <taxon>Bacteria</taxon>
        <taxon>Bacillati</taxon>
        <taxon>Bacillota</taxon>
        <taxon>Bacilli</taxon>
        <taxon>Lactobacillales</taxon>
        <taxon>Lactobacillaceae</taxon>
        <taxon>Lactiplantibacillus</taxon>
    </lineage>
</organism>
<protein>
    <recommendedName>
        <fullName evidence="4">DUF2812 domain-containing protein</fullName>
    </recommendedName>
</protein>
<keyword evidence="1" id="KW-0472">Membrane</keyword>
<feature type="transmembrane region" description="Helical" evidence="1">
    <location>
        <begin position="145"/>
        <end position="165"/>
    </location>
</feature>
<evidence type="ECO:0000256" key="1">
    <source>
        <dbReference type="SAM" id="Phobius"/>
    </source>
</evidence>
<gene>
    <name evidence="2" type="ORF">DY78_GL001948</name>
</gene>
<proteinExistence type="predicted"/>
<comment type="caution">
    <text evidence="2">The sequence shown here is derived from an EMBL/GenBank/DDBJ whole genome shotgun (WGS) entry which is preliminary data.</text>
</comment>
<accession>A0A0R2NX29</accession>
<evidence type="ECO:0000313" key="3">
    <source>
        <dbReference type="Proteomes" id="UP000050920"/>
    </source>
</evidence>
<name>A0A0R2NX29_9LACO</name>
<evidence type="ECO:0000313" key="2">
    <source>
        <dbReference type="EMBL" id="KRO28768.1"/>
    </source>
</evidence>
<keyword evidence="1" id="KW-1133">Transmembrane helix</keyword>
<dbReference type="EMBL" id="AYGX02000032">
    <property type="protein sequence ID" value="KRO28768.1"/>
    <property type="molecule type" value="Genomic_DNA"/>
</dbReference>
<feature type="transmembrane region" description="Helical" evidence="1">
    <location>
        <begin position="120"/>
        <end position="139"/>
    </location>
</feature>